<feature type="region of interest" description="Disordered" evidence="1">
    <location>
        <begin position="85"/>
        <end position="108"/>
    </location>
</feature>
<feature type="region of interest" description="Disordered" evidence="1">
    <location>
        <begin position="221"/>
        <end position="247"/>
    </location>
</feature>
<protein>
    <submittedName>
        <fullName evidence="2">Uncharacterized protein</fullName>
    </submittedName>
</protein>
<feature type="region of interest" description="Disordered" evidence="1">
    <location>
        <begin position="400"/>
        <end position="420"/>
    </location>
</feature>
<evidence type="ECO:0000313" key="3">
    <source>
        <dbReference type="Proteomes" id="UP001151760"/>
    </source>
</evidence>
<organism evidence="2 3">
    <name type="scientific">Tanacetum coccineum</name>
    <dbReference type="NCBI Taxonomy" id="301880"/>
    <lineage>
        <taxon>Eukaryota</taxon>
        <taxon>Viridiplantae</taxon>
        <taxon>Streptophyta</taxon>
        <taxon>Embryophyta</taxon>
        <taxon>Tracheophyta</taxon>
        <taxon>Spermatophyta</taxon>
        <taxon>Magnoliopsida</taxon>
        <taxon>eudicotyledons</taxon>
        <taxon>Gunneridae</taxon>
        <taxon>Pentapetalae</taxon>
        <taxon>asterids</taxon>
        <taxon>campanulids</taxon>
        <taxon>Asterales</taxon>
        <taxon>Asteraceae</taxon>
        <taxon>Asteroideae</taxon>
        <taxon>Anthemideae</taxon>
        <taxon>Anthemidinae</taxon>
        <taxon>Tanacetum</taxon>
    </lineage>
</organism>
<accession>A0ABQ4YQL1</accession>
<evidence type="ECO:0000313" key="2">
    <source>
        <dbReference type="EMBL" id="GJS79207.1"/>
    </source>
</evidence>
<dbReference type="Proteomes" id="UP001151760">
    <property type="component" value="Unassembled WGS sequence"/>
</dbReference>
<reference evidence="2" key="1">
    <citation type="journal article" date="2022" name="Int. J. Mol. Sci.">
        <title>Draft Genome of Tanacetum Coccineum: Genomic Comparison of Closely Related Tanacetum-Family Plants.</title>
        <authorList>
            <person name="Yamashiro T."/>
            <person name="Shiraishi A."/>
            <person name="Nakayama K."/>
            <person name="Satake H."/>
        </authorList>
    </citation>
    <scope>NUCLEOTIDE SEQUENCE</scope>
</reference>
<sequence>MEESFQSNKPCMNQDYPEFREFFEINDLKAQLQAKTTLIYNLKNQIKSVKEASNEAKVKNDIDVIETIKIELEHITPHYLPKIRESAPAKPHHVNAPSSSRNSKKESYSSNDMALIYFLEEGRKKTQERNRIPIPRDMASARTHRTPNTYTRNPMNISRCLHVSKSSCVPSNVVPLVDHSRNSSFFLDSKHFVCSTCQKCVFNANHDNCITKFLKEVNSRAKVQSHKTRNNNKPVEPKSHTQKPSRQIGIGQMFSLNKSSAVHEKPQTPRSCLGGNQRVEFPRLLVLGGYPLERCSSIAQPMLTRSPLVDLAHPFESPAAGETFMDFVNEHDYLEENITFTKDQSRLCNVTGDDNLLVNLKFVPKGKKDEVFGMPIPKELIREAIQQSPYYQQYQEMVARKPTAKEGRKKKTVSKAEQTK</sequence>
<proteinExistence type="predicted"/>
<dbReference type="EMBL" id="BQNB010010581">
    <property type="protein sequence ID" value="GJS79207.1"/>
    <property type="molecule type" value="Genomic_DNA"/>
</dbReference>
<evidence type="ECO:0000256" key="1">
    <source>
        <dbReference type="SAM" id="MobiDB-lite"/>
    </source>
</evidence>
<reference evidence="2" key="2">
    <citation type="submission" date="2022-01" db="EMBL/GenBank/DDBJ databases">
        <authorList>
            <person name="Yamashiro T."/>
            <person name="Shiraishi A."/>
            <person name="Satake H."/>
            <person name="Nakayama K."/>
        </authorList>
    </citation>
    <scope>NUCLEOTIDE SEQUENCE</scope>
</reference>
<comment type="caution">
    <text evidence="2">The sequence shown here is derived from an EMBL/GenBank/DDBJ whole genome shotgun (WGS) entry which is preliminary data.</text>
</comment>
<name>A0ABQ4YQL1_9ASTR</name>
<keyword evidence="3" id="KW-1185">Reference proteome</keyword>
<gene>
    <name evidence="2" type="ORF">Tco_0729088</name>
</gene>